<accession>A0AA47ID08</accession>
<reference evidence="1" key="1">
    <citation type="submission" date="2022-10" db="EMBL/GenBank/DDBJ databases">
        <title>Complete genome sequence resource for Xanthomonas hortorum isolated from Greek Oregano.</title>
        <authorList>
            <person name="Gonzalez-Tobon J."/>
            <person name="Helmann T.C."/>
            <person name="Daughtrey M."/>
            <person name="Stodghill P.V."/>
            <person name="Filiatrault M.J."/>
        </authorList>
    </citation>
    <scope>NUCLEOTIDE SEQUENCE</scope>
    <source>
        <strain evidence="1">Oregano 108</strain>
    </source>
</reference>
<dbReference type="AlphaFoldDB" id="A0AA47ID08"/>
<proteinExistence type="predicted"/>
<sequence>MNPPANFTGQEQLIQLVFGCPYCQQGIDPDAAKTTFQKPERRSRAISLDEFAFQLIHVAMECGLWKAKPPRPQQIQRININEITSQSPQSANACLTR</sequence>
<dbReference type="RefSeq" id="WP_268214766.1">
    <property type="nucleotide sequence ID" value="NZ_CP107241.1"/>
</dbReference>
<protein>
    <submittedName>
        <fullName evidence="1">Uncharacterized protein</fullName>
    </submittedName>
</protein>
<dbReference type="EMBL" id="CP107241">
    <property type="protein sequence ID" value="WAH66119.1"/>
    <property type="molecule type" value="Genomic_DNA"/>
</dbReference>
<evidence type="ECO:0000313" key="2">
    <source>
        <dbReference type="Proteomes" id="UP001164737"/>
    </source>
</evidence>
<gene>
    <name evidence="1" type="ORF">OEG85_09390</name>
</gene>
<organism evidence="1 2">
    <name type="scientific">Xanthomonas hortorum</name>
    <dbReference type="NCBI Taxonomy" id="56454"/>
    <lineage>
        <taxon>Bacteria</taxon>
        <taxon>Pseudomonadati</taxon>
        <taxon>Pseudomonadota</taxon>
        <taxon>Gammaproteobacteria</taxon>
        <taxon>Lysobacterales</taxon>
        <taxon>Lysobacteraceae</taxon>
        <taxon>Xanthomonas</taxon>
    </lineage>
</organism>
<evidence type="ECO:0000313" key="1">
    <source>
        <dbReference type="EMBL" id="WAH66119.1"/>
    </source>
</evidence>
<dbReference type="Proteomes" id="UP001164737">
    <property type="component" value="Chromosome"/>
</dbReference>
<name>A0AA47ID08_9XANT</name>